<feature type="chain" id="PRO_5039056169" description="cAMP factor" evidence="3">
    <location>
        <begin position="28"/>
        <end position="344"/>
    </location>
</feature>
<proteinExistence type="predicted"/>
<name>A0A2I1M9L2_9FIRM</name>
<feature type="signal peptide" evidence="3">
    <location>
        <begin position="1"/>
        <end position="27"/>
    </location>
</feature>
<dbReference type="EMBL" id="PKGS01000002">
    <property type="protein sequence ID" value="PKZ16767.1"/>
    <property type="molecule type" value="Genomic_DNA"/>
</dbReference>
<evidence type="ECO:0000313" key="4">
    <source>
        <dbReference type="EMBL" id="PKZ16767.1"/>
    </source>
</evidence>
<feature type="coiled-coil region" evidence="1">
    <location>
        <begin position="146"/>
        <end position="203"/>
    </location>
</feature>
<dbReference type="RefSeq" id="WP_101539866.1">
    <property type="nucleotide sequence ID" value="NZ_PKGS01000002.1"/>
</dbReference>
<gene>
    <name evidence="4" type="ORF">CYJ34_02995</name>
</gene>
<dbReference type="InterPro" id="IPR010860">
    <property type="entry name" value="CAMP_factor"/>
</dbReference>
<keyword evidence="1" id="KW-0175">Coiled coil</keyword>
<evidence type="ECO:0000256" key="2">
    <source>
        <dbReference type="SAM" id="MobiDB-lite"/>
    </source>
</evidence>
<sequence length="344" mass="38061">MKNSKAKILSLGLSASFVLSAMAPAVASANAEPVNTSYYTQINPNAVNPEKIKDIIDRAEDLIKVVNKLPIPGKGPYVKALEKIIGALKNVDPSKAGPRVQLASESIEAIRFSINDIQGKTKKAHVEIGLQITKAALTLADPYASNEKLEKANEQLKEAMNTAKESADITDEDVATIYVKKDLNKLIDYARKLKLNNKELTKEEKAQLSDAIKKAVHTKNKARVTVAEINQATEELQSFLENLLTADDTDPDQGEVIDPEFNEEDPEEVEQPADEEAEETEEESEQPADEETEETEEESEQPADEETEETEEESEQPADEEAEETEEESEQPVNEEIPEAEIEE</sequence>
<keyword evidence="5" id="KW-1185">Reference proteome</keyword>
<evidence type="ECO:0000313" key="5">
    <source>
        <dbReference type="Proteomes" id="UP000234335"/>
    </source>
</evidence>
<reference evidence="4 5" key="1">
    <citation type="submission" date="2017-12" db="EMBL/GenBank/DDBJ databases">
        <title>Phylogenetic diversity of female urinary microbiome.</title>
        <authorList>
            <person name="Thomas-White K."/>
            <person name="Wolfe A.J."/>
        </authorList>
    </citation>
    <scope>NUCLEOTIDE SEQUENCE [LARGE SCALE GENOMIC DNA]</scope>
    <source>
        <strain evidence="4 5">UMB0119</strain>
    </source>
</reference>
<evidence type="ECO:0008006" key="6">
    <source>
        <dbReference type="Google" id="ProtNLM"/>
    </source>
</evidence>
<dbReference type="Proteomes" id="UP000234335">
    <property type="component" value="Unassembled WGS sequence"/>
</dbReference>
<comment type="caution">
    <text evidence="4">The sequence shown here is derived from an EMBL/GenBank/DDBJ whole genome shotgun (WGS) entry which is preliminary data.</text>
</comment>
<protein>
    <recommendedName>
        <fullName evidence="6">cAMP factor</fullName>
    </recommendedName>
</protein>
<feature type="region of interest" description="Disordered" evidence="2">
    <location>
        <begin position="246"/>
        <end position="344"/>
    </location>
</feature>
<dbReference type="AlphaFoldDB" id="A0A2I1M9L2"/>
<feature type="compositionally biased region" description="Acidic residues" evidence="2">
    <location>
        <begin position="247"/>
        <end position="330"/>
    </location>
</feature>
<accession>A0A2I1M9L2</accession>
<dbReference type="Pfam" id="PF07373">
    <property type="entry name" value="CAMP_factor"/>
    <property type="match status" value="1"/>
</dbReference>
<evidence type="ECO:0000256" key="3">
    <source>
        <dbReference type="SAM" id="SignalP"/>
    </source>
</evidence>
<keyword evidence="3" id="KW-0732">Signal</keyword>
<organism evidence="4 5">
    <name type="scientific">Anaerococcus octavius</name>
    <dbReference type="NCBI Taxonomy" id="54007"/>
    <lineage>
        <taxon>Bacteria</taxon>
        <taxon>Bacillati</taxon>
        <taxon>Bacillota</taxon>
        <taxon>Tissierellia</taxon>
        <taxon>Tissierellales</taxon>
        <taxon>Peptoniphilaceae</taxon>
        <taxon>Anaerococcus</taxon>
    </lineage>
</organism>
<evidence type="ECO:0000256" key="1">
    <source>
        <dbReference type="SAM" id="Coils"/>
    </source>
</evidence>